<reference evidence="1 2" key="1">
    <citation type="submission" date="2014-10" db="EMBL/GenBank/DDBJ databases">
        <title>Draft genome of the hookworm Ancylostoma caninum.</title>
        <authorList>
            <person name="Mitreva M."/>
        </authorList>
    </citation>
    <scope>NUCLEOTIDE SEQUENCE [LARGE SCALE GENOMIC DNA]</scope>
    <source>
        <strain evidence="1 2">Baltimore</strain>
    </source>
</reference>
<dbReference type="Proteomes" id="UP000252519">
    <property type="component" value="Unassembled WGS sequence"/>
</dbReference>
<proteinExistence type="predicted"/>
<comment type="caution">
    <text evidence="1">The sequence shown here is derived from an EMBL/GenBank/DDBJ whole genome shotgun (WGS) entry which is preliminary data.</text>
</comment>
<name>A0A368F1A1_ANCCA</name>
<dbReference type="EMBL" id="JOJR01016756">
    <property type="protein sequence ID" value="RCN24780.1"/>
    <property type="molecule type" value="Genomic_DNA"/>
</dbReference>
<keyword evidence="2" id="KW-1185">Reference proteome</keyword>
<protein>
    <submittedName>
        <fullName evidence="1">Uncharacterized protein</fullName>
    </submittedName>
</protein>
<evidence type="ECO:0000313" key="2">
    <source>
        <dbReference type="Proteomes" id="UP000252519"/>
    </source>
</evidence>
<evidence type="ECO:0000313" key="1">
    <source>
        <dbReference type="EMBL" id="RCN24780.1"/>
    </source>
</evidence>
<gene>
    <name evidence="1" type="ORF">ANCCAN_29517</name>
</gene>
<accession>A0A368F1A1</accession>
<dbReference type="OrthoDB" id="5896604at2759"/>
<dbReference type="AlphaFoldDB" id="A0A368F1A1"/>
<organism evidence="1 2">
    <name type="scientific">Ancylostoma caninum</name>
    <name type="common">Dog hookworm</name>
    <dbReference type="NCBI Taxonomy" id="29170"/>
    <lineage>
        <taxon>Eukaryota</taxon>
        <taxon>Metazoa</taxon>
        <taxon>Ecdysozoa</taxon>
        <taxon>Nematoda</taxon>
        <taxon>Chromadorea</taxon>
        <taxon>Rhabditida</taxon>
        <taxon>Rhabditina</taxon>
        <taxon>Rhabditomorpha</taxon>
        <taxon>Strongyloidea</taxon>
        <taxon>Ancylostomatidae</taxon>
        <taxon>Ancylostomatinae</taxon>
        <taxon>Ancylostoma</taxon>
    </lineage>
</organism>
<sequence>MSNFSLKDDWARIRSMEHDNRLESSPQMSRSSIWMGLTGGEATGKVCERTPLPSVAATLETDHSWLGMTFLPGTD</sequence>